<evidence type="ECO:0000259" key="3">
    <source>
        <dbReference type="Pfam" id="PF24883"/>
    </source>
</evidence>
<dbReference type="Proteomes" id="UP000030676">
    <property type="component" value="Unassembled WGS sequence"/>
</dbReference>
<dbReference type="Gene3D" id="3.40.50.1580">
    <property type="entry name" value="Nucleoside phosphorylase domain"/>
    <property type="match status" value="1"/>
</dbReference>
<gene>
    <name evidence="4" type="ORF">FOPG_18574</name>
</gene>
<feature type="domain" description="Nephrocystin 3-like N-terminal" evidence="3">
    <location>
        <begin position="94"/>
        <end position="259"/>
    </location>
</feature>
<proteinExistence type="predicted"/>
<accession>X0GNH7</accession>
<dbReference type="SUPFAM" id="SSF52540">
    <property type="entry name" value="P-loop containing nucleoside triphosphate hydrolases"/>
    <property type="match status" value="1"/>
</dbReference>
<protein>
    <recommendedName>
        <fullName evidence="5">NACHT domain-containing protein</fullName>
    </recommendedName>
</protein>
<dbReference type="OrthoDB" id="1577640at2759"/>
<dbReference type="PANTHER" id="PTHR10039">
    <property type="entry name" value="AMELOGENIN"/>
    <property type="match status" value="1"/>
</dbReference>
<sequence length="600" mass="67631">MKNAEERDKCAQDPDLNVLCFEMEAAGLMNNFPCLVIRGIFLSSLDTTVNQLSDGVQDMRFRQLNKEHQAILDWLIPVDYGTQQSDYFGSRQKGTGQWLLESTEYRDWRVVNGKTLFCPGIPGAGKTIASSIIINDLHNKLSGNPSLGIGYIYCNFQRQKEQNINDLLASLHKQLSRSWRCLPESVKLLYDKHEKNGTRPLVEELSAALQSVVQSYEKVFIVIDALDECQTLDGCRGKLLSESFRLQSRFTVNFCATSRPISDITSIFKRASCLVIRATKDDVALYLEKHIGTLWSVVKSNAGIQGEIKTGISDAVDGMFLLAHVYLQYFKDKAIENDIRSALKETQKRKQASGGDKNKLLSSAYGQVMERIDRQEMRLRELAMRVLSWITFAKRQLTTIELQHALATKTGKRLLDTGDLVPTEDMASVCAGLVTVDKKSKIIRLAHYTTQDYLEDERNEFFPSVESNMFTTCVSYMPFDAFDSGLCQTGEEFEDRKRLHPLYKYAACHWGDHARQAPTLCQDTIDFLGSPTKAESSSQVLMAAELYGGWKYSQDAPSGMRRLHLAAYLGIKEAVQILSKRSSVDYRDSYGKVALSYAAI</sequence>
<evidence type="ECO:0000313" key="4">
    <source>
        <dbReference type="EMBL" id="EXL65192.1"/>
    </source>
</evidence>
<dbReference type="HOGENOM" id="CLU_000288_34_23_1"/>
<dbReference type="PANTHER" id="PTHR10039:SF15">
    <property type="entry name" value="NACHT DOMAIN-CONTAINING PROTEIN"/>
    <property type="match status" value="1"/>
</dbReference>
<dbReference type="Pfam" id="PF24883">
    <property type="entry name" value="NPHP3_N"/>
    <property type="match status" value="1"/>
</dbReference>
<dbReference type="InterPro" id="IPR027417">
    <property type="entry name" value="P-loop_NTPase"/>
</dbReference>
<dbReference type="InterPro" id="IPR035994">
    <property type="entry name" value="Nucleoside_phosphorylase_sf"/>
</dbReference>
<dbReference type="Gene3D" id="3.40.50.300">
    <property type="entry name" value="P-loop containing nucleotide triphosphate hydrolases"/>
    <property type="match status" value="1"/>
</dbReference>
<dbReference type="GO" id="GO:0009116">
    <property type="term" value="P:nucleoside metabolic process"/>
    <property type="evidence" value="ECO:0007669"/>
    <property type="project" value="InterPro"/>
</dbReference>
<feature type="domain" description="GPI inositol-deacylase winged helix" evidence="2">
    <location>
        <begin position="375"/>
        <end position="457"/>
    </location>
</feature>
<evidence type="ECO:0000256" key="1">
    <source>
        <dbReference type="ARBA" id="ARBA00022737"/>
    </source>
</evidence>
<dbReference type="InterPro" id="IPR054471">
    <property type="entry name" value="GPIID_WHD"/>
</dbReference>
<evidence type="ECO:0008006" key="5">
    <source>
        <dbReference type="Google" id="ProtNLM"/>
    </source>
</evidence>
<dbReference type="GO" id="GO:0003824">
    <property type="term" value="F:catalytic activity"/>
    <property type="evidence" value="ECO:0007669"/>
    <property type="project" value="InterPro"/>
</dbReference>
<name>X0GNH7_FUSOX</name>
<dbReference type="EMBL" id="KK033718">
    <property type="protein sequence ID" value="EXL65192.1"/>
    <property type="molecule type" value="Genomic_DNA"/>
</dbReference>
<keyword evidence="1" id="KW-0677">Repeat</keyword>
<dbReference type="Pfam" id="PF22939">
    <property type="entry name" value="WHD_GPIID"/>
    <property type="match status" value="1"/>
</dbReference>
<organism evidence="4">
    <name type="scientific">Fusarium oxysporum f. sp. conglutinans race 2 54008</name>
    <dbReference type="NCBI Taxonomy" id="1089457"/>
    <lineage>
        <taxon>Eukaryota</taxon>
        <taxon>Fungi</taxon>
        <taxon>Dikarya</taxon>
        <taxon>Ascomycota</taxon>
        <taxon>Pezizomycotina</taxon>
        <taxon>Sordariomycetes</taxon>
        <taxon>Hypocreomycetidae</taxon>
        <taxon>Hypocreales</taxon>
        <taxon>Nectriaceae</taxon>
        <taxon>Fusarium</taxon>
        <taxon>Fusarium oxysporum species complex</taxon>
    </lineage>
</organism>
<reference evidence="4" key="2">
    <citation type="submission" date="2014-03" db="EMBL/GenBank/DDBJ databases">
        <title>The Genome Annotation of Fusarium oxysporum PHW808.</title>
        <authorList>
            <consortium name="The Broad Institute Genomics Platform"/>
            <person name="Ma L.-J."/>
            <person name="Corby-Kistler H."/>
            <person name="Broz K."/>
            <person name="Gale L.R."/>
            <person name="Jonkers W."/>
            <person name="O'Donnell K."/>
            <person name="Ploetz R."/>
            <person name="Steinberg C."/>
            <person name="Schwartz D.C."/>
            <person name="VanEtten H."/>
            <person name="Zhou S."/>
            <person name="Young S.K."/>
            <person name="Zeng Q."/>
            <person name="Gargeya S."/>
            <person name="Fitzgerald M."/>
            <person name="Abouelleil A."/>
            <person name="Alvarado L."/>
            <person name="Chapman S.B."/>
            <person name="Gainer-Dewar J."/>
            <person name="Goldberg J."/>
            <person name="Griggs A."/>
            <person name="Gujja S."/>
            <person name="Hansen M."/>
            <person name="Howarth C."/>
            <person name="Imamovic A."/>
            <person name="Ireland A."/>
            <person name="Larimer J."/>
            <person name="McCowan C."/>
            <person name="Murphy C."/>
            <person name="Pearson M."/>
            <person name="Poon T.W."/>
            <person name="Priest M."/>
            <person name="Roberts A."/>
            <person name="Saif S."/>
            <person name="Shea T."/>
            <person name="Sykes S."/>
            <person name="Wortman J."/>
            <person name="Nusbaum C."/>
            <person name="Birren B."/>
        </authorList>
    </citation>
    <scope>NUCLEOTIDE SEQUENCE</scope>
    <source>
        <strain evidence="4">54008</strain>
    </source>
</reference>
<dbReference type="InterPro" id="IPR056884">
    <property type="entry name" value="NPHP3-like_N"/>
</dbReference>
<reference evidence="4" key="1">
    <citation type="submission" date="2011-11" db="EMBL/GenBank/DDBJ databases">
        <title>The Genome Sequence of Fusarium oxysporum PHW808.</title>
        <authorList>
            <consortium name="The Broad Institute Genome Sequencing Platform"/>
            <person name="Ma L.-J."/>
            <person name="Gale L.R."/>
            <person name="Schwartz D.C."/>
            <person name="Zhou S."/>
            <person name="Corby-Kistler H."/>
            <person name="Young S.K."/>
            <person name="Zeng Q."/>
            <person name="Gargeya S."/>
            <person name="Fitzgerald M."/>
            <person name="Haas B."/>
            <person name="Abouelleil A."/>
            <person name="Alvarado L."/>
            <person name="Arachchi H.M."/>
            <person name="Berlin A."/>
            <person name="Brown A."/>
            <person name="Chapman S.B."/>
            <person name="Chen Z."/>
            <person name="Dunbar C."/>
            <person name="Freedman E."/>
            <person name="Gearin G."/>
            <person name="Goldberg J."/>
            <person name="Griggs A."/>
            <person name="Gujja S."/>
            <person name="Heiman D."/>
            <person name="Howarth C."/>
            <person name="Larson L."/>
            <person name="Lui A."/>
            <person name="MacDonald P.J.P."/>
            <person name="Montmayeur A."/>
            <person name="Murphy C."/>
            <person name="Neiman D."/>
            <person name="Pearson M."/>
            <person name="Priest M."/>
            <person name="Roberts A."/>
            <person name="Saif S."/>
            <person name="Shea T."/>
            <person name="Shenoy N."/>
            <person name="Sisk P."/>
            <person name="Stolte C."/>
            <person name="Sykes S."/>
            <person name="Wortman J."/>
            <person name="Nusbaum C."/>
            <person name="Birren B."/>
        </authorList>
    </citation>
    <scope>NUCLEOTIDE SEQUENCE [LARGE SCALE GENOMIC DNA]</scope>
    <source>
        <strain evidence="4">54008</strain>
    </source>
</reference>
<evidence type="ECO:0000259" key="2">
    <source>
        <dbReference type="Pfam" id="PF22939"/>
    </source>
</evidence>
<dbReference type="AlphaFoldDB" id="X0GNH7"/>